<dbReference type="InterPro" id="IPR005175">
    <property type="entry name" value="PPC_dom"/>
</dbReference>
<name>A0A0A9BYU7_ARUDO</name>
<dbReference type="GO" id="GO:0005634">
    <property type="term" value="C:nucleus"/>
    <property type="evidence" value="ECO:0007669"/>
    <property type="project" value="UniProtKB-SubCell"/>
</dbReference>
<protein>
    <recommendedName>
        <fullName evidence="1">AT-hook motif nuclear-localized protein</fullName>
    </recommendedName>
</protein>
<feature type="compositionally biased region" description="Polar residues" evidence="2">
    <location>
        <begin position="181"/>
        <end position="202"/>
    </location>
</feature>
<dbReference type="CDD" id="cd11378">
    <property type="entry name" value="DUF296"/>
    <property type="match status" value="1"/>
</dbReference>
<accession>A0A0A9BYU7</accession>
<dbReference type="EMBL" id="GBRH01233453">
    <property type="protein sequence ID" value="JAD64442.1"/>
    <property type="molecule type" value="Transcribed_RNA"/>
</dbReference>
<dbReference type="Pfam" id="PF03479">
    <property type="entry name" value="PCC"/>
    <property type="match status" value="1"/>
</dbReference>
<dbReference type="PROSITE" id="PS51742">
    <property type="entry name" value="PPC"/>
    <property type="match status" value="1"/>
</dbReference>
<feature type="region of interest" description="Disordered" evidence="2">
    <location>
        <begin position="326"/>
        <end position="395"/>
    </location>
</feature>
<feature type="compositionally biased region" description="Pro residues" evidence="2">
    <location>
        <begin position="76"/>
        <end position="85"/>
    </location>
</feature>
<proteinExistence type="predicted"/>
<comment type="domain">
    <text evidence="1">The PPC domain mediates interactions between AHL proteins.</text>
</comment>
<dbReference type="AlphaFoldDB" id="A0A0A9BYU7"/>
<keyword evidence="1" id="KW-0238">DNA-binding</keyword>
<evidence type="ECO:0000259" key="3">
    <source>
        <dbReference type="PROSITE" id="PS51742"/>
    </source>
</evidence>
<sequence>MDGKELISQSDLQSFYGQQQHRAFGGGGGGHSPSPLVGMHSVIRPMPNMPSMSMSATAILNSINAGSLAGMQFPMDPTPPPPPPLLHNNSMSSVSASGSGTVPAAPSGAAAAEPVRRKRGRPRKYGPDGTMKAAASAAQQQHMVSAPPRMGSMSGAEMLGSSGLEDPAQKKRRGRPPGTGKKQQPSPSAGNAFSGSAGTSFTPHIITASPSEDVAGKIVAFANQSSKAVCVLSAMGSVSRVVLRHPADASSMSRVHASPPYKNPAIYEGFYEILSLSGSYNMNEGSQSQQSDGLSVTLCSPDRSVIGGVLGGALVAATTVQVVLGSFNQPGSRPKSKKAGKQPAFSSDSLTGGQEASPSSGHNQNLTPPSVTGGWPSSGMFDTRSSNIDINSSRG</sequence>
<feature type="compositionally biased region" description="Polar residues" evidence="2">
    <location>
        <begin position="344"/>
        <end position="370"/>
    </location>
</feature>
<keyword evidence="1" id="KW-0539">Nucleus</keyword>
<evidence type="ECO:0000256" key="1">
    <source>
        <dbReference type="RuleBase" id="RU367031"/>
    </source>
</evidence>
<reference evidence="4" key="1">
    <citation type="submission" date="2014-09" db="EMBL/GenBank/DDBJ databases">
        <authorList>
            <person name="Magalhaes I.L.F."/>
            <person name="Oliveira U."/>
            <person name="Santos F.R."/>
            <person name="Vidigal T.H.D.A."/>
            <person name="Brescovit A.D."/>
            <person name="Santos A.J."/>
        </authorList>
    </citation>
    <scope>NUCLEOTIDE SEQUENCE</scope>
    <source>
        <tissue evidence="4">Shoot tissue taken approximately 20 cm above the soil surface</tissue>
    </source>
</reference>
<evidence type="ECO:0000256" key="2">
    <source>
        <dbReference type="SAM" id="MobiDB-lite"/>
    </source>
</evidence>
<comment type="function">
    <text evidence="1">Transcription factor that specifically binds AT-rich DNA sequences related to the nuclear matrix attachment regions (MARs).</text>
</comment>
<keyword evidence="1" id="KW-0804">Transcription</keyword>
<feature type="region of interest" description="Disordered" evidence="2">
    <location>
        <begin position="70"/>
        <end position="205"/>
    </location>
</feature>
<dbReference type="GO" id="GO:0003680">
    <property type="term" value="F:minor groove of adenine-thymine-rich DNA binding"/>
    <property type="evidence" value="ECO:0007669"/>
    <property type="project" value="UniProtKB-UniRule"/>
</dbReference>
<dbReference type="PANTHER" id="PTHR31500">
    <property type="entry name" value="AT-HOOK MOTIF NUCLEAR-LOCALIZED PROTEIN 9"/>
    <property type="match status" value="1"/>
</dbReference>
<keyword evidence="1" id="KW-0805">Transcription regulation</keyword>
<evidence type="ECO:0000313" key="4">
    <source>
        <dbReference type="EMBL" id="JAD64442.1"/>
    </source>
</evidence>
<feature type="compositionally biased region" description="Low complexity" evidence="2">
    <location>
        <begin position="90"/>
        <end position="113"/>
    </location>
</feature>
<dbReference type="InterPro" id="IPR039605">
    <property type="entry name" value="AHL"/>
</dbReference>
<dbReference type="PANTHER" id="PTHR31500:SF64">
    <property type="entry name" value="AT-HOOK MOTIF NUCLEAR-LOCALIZED PROTEIN 12-RELATED"/>
    <property type="match status" value="1"/>
</dbReference>
<dbReference type="Gene3D" id="3.30.1330.80">
    <property type="entry name" value="Hypothetical protein, similar to alpha- acetolactate decarboxylase, domain 2"/>
    <property type="match status" value="1"/>
</dbReference>
<feature type="domain" description="PPC" evidence="3">
    <location>
        <begin position="198"/>
        <end position="348"/>
    </location>
</feature>
<feature type="compositionally biased region" description="Polar residues" evidence="2">
    <location>
        <begin position="383"/>
        <end position="395"/>
    </location>
</feature>
<comment type="subcellular location">
    <subcellularLocation>
        <location evidence="1">Nucleus</location>
    </subcellularLocation>
</comment>
<reference evidence="4" key="2">
    <citation type="journal article" date="2015" name="Data Brief">
        <title>Shoot transcriptome of the giant reed, Arundo donax.</title>
        <authorList>
            <person name="Barrero R.A."/>
            <person name="Guerrero F.D."/>
            <person name="Moolhuijzen P."/>
            <person name="Goolsby J.A."/>
            <person name="Tidwell J."/>
            <person name="Bellgard S.E."/>
            <person name="Bellgard M.I."/>
        </authorList>
    </citation>
    <scope>NUCLEOTIDE SEQUENCE</scope>
    <source>
        <tissue evidence="4">Shoot tissue taken approximately 20 cm above the soil surface</tissue>
    </source>
</reference>
<organism evidence="4">
    <name type="scientific">Arundo donax</name>
    <name type="common">Giant reed</name>
    <name type="synonym">Donax arundinaceus</name>
    <dbReference type="NCBI Taxonomy" id="35708"/>
    <lineage>
        <taxon>Eukaryota</taxon>
        <taxon>Viridiplantae</taxon>
        <taxon>Streptophyta</taxon>
        <taxon>Embryophyta</taxon>
        <taxon>Tracheophyta</taxon>
        <taxon>Spermatophyta</taxon>
        <taxon>Magnoliopsida</taxon>
        <taxon>Liliopsida</taxon>
        <taxon>Poales</taxon>
        <taxon>Poaceae</taxon>
        <taxon>PACMAD clade</taxon>
        <taxon>Arundinoideae</taxon>
        <taxon>Arundineae</taxon>
        <taxon>Arundo</taxon>
    </lineage>
</organism>
<dbReference type="SUPFAM" id="SSF117856">
    <property type="entry name" value="AF0104/ALDC/Ptd012-like"/>
    <property type="match status" value="1"/>
</dbReference>